<protein>
    <submittedName>
        <fullName evidence="6">LCP family protein required for cell wall assembly</fullName>
    </submittedName>
</protein>
<feature type="transmembrane region" description="Helical" evidence="3">
    <location>
        <begin position="44"/>
        <end position="69"/>
    </location>
</feature>
<feature type="compositionally biased region" description="Low complexity" evidence="2">
    <location>
        <begin position="372"/>
        <end position="392"/>
    </location>
</feature>
<dbReference type="Pfam" id="PF03816">
    <property type="entry name" value="LytR_cpsA_psr"/>
    <property type="match status" value="1"/>
</dbReference>
<dbReference type="InterPro" id="IPR004474">
    <property type="entry name" value="LytR_CpsA_psr"/>
</dbReference>
<dbReference type="PANTHER" id="PTHR33392">
    <property type="entry name" value="POLYISOPRENYL-TEICHOIC ACID--PEPTIDOGLYCAN TEICHOIC ACID TRANSFERASE TAGU"/>
    <property type="match status" value="1"/>
</dbReference>
<evidence type="ECO:0000259" key="4">
    <source>
        <dbReference type="Pfam" id="PF03816"/>
    </source>
</evidence>
<comment type="similarity">
    <text evidence="1">Belongs to the LytR/CpsA/Psr (LCP) family.</text>
</comment>
<keyword evidence="7" id="KW-1185">Reference proteome</keyword>
<feature type="region of interest" description="Disordered" evidence="2">
    <location>
        <begin position="369"/>
        <end position="399"/>
    </location>
</feature>
<feature type="compositionally biased region" description="Basic and acidic residues" evidence="2">
    <location>
        <begin position="1"/>
        <end position="11"/>
    </location>
</feature>
<dbReference type="PANTHER" id="PTHR33392:SF6">
    <property type="entry name" value="POLYISOPRENYL-TEICHOIC ACID--PEPTIDOGLYCAN TEICHOIC ACID TRANSFERASE TAGU"/>
    <property type="match status" value="1"/>
</dbReference>
<dbReference type="EMBL" id="JAUSRE010000029">
    <property type="protein sequence ID" value="MDP9890500.1"/>
    <property type="molecule type" value="Genomic_DNA"/>
</dbReference>
<organism evidence="6 7">
    <name type="scientific">Pseudarthrobacter enclensis</name>
    <dbReference type="NCBI Taxonomy" id="993070"/>
    <lineage>
        <taxon>Bacteria</taxon>
        <taxon>Bacillati</taxon>
        <taxon>Actinomycetota</taxon>
        <taxon>Actinomycetes</taxon>
        <taxon>Micrococcales</taxon>
        <taxon>Micrococcaceae</taxon>
        <taxon>Pseudarthrobacter</taxon>
    </lineage>
</organism>
<name>A0ABT9S0G6_9MICC</name>
<dbReference type="Pfam" id="PF13399">
    <property type="entry name" value="LytR_C"/>
    <property type="match status" value="1"/>
</dbReference>
<keyword evidence="3" id="KW-0812">Transmembrane</keyword>
<evidence type="ECO:0000256" key="3">
    <source>
        <dbReference type="SAM" id="Phobius"/>
    </source>
</evidence>
<dbReference type="Gene3D" id="3.40.630.190">
    <property type="entry name" value="LCP protein"/>
    <property type="match status" value="1"/>
</dbReference>
<evidence type="ECO:0000313" key="7">
    <source>
        <dbReference type="Proteomes" id="UP001226577"/>
    </source>
</evidence>
<gene>
    <name evidence="6" type="ORF">J2X98_004114</name>
</gene>
<reference evidence="6 7" key="1">
    <citation type="submission" date="2023-07" db="EMBL/GenBank/DDBJ databases">
        <title>Sorghum-associated microbial communities from plants grown in Nebraska, USA.</title>
        <authorList>
            <person name="Schachtman D."/>
        </authorList>
    </citation>
    <scope>NUCLEOTIDE SEQUENCE [LARGE SCALE GENOMIC DNA]</scope>
    <source>
        <strain evidence="6 7">CC222</strain>
    </source>
</reference>
<accession>A0ABT9S0G6</accession>
<feature type="domain" description="LytR/CpsA/Psr regulator C-terminal" evidence="5">
    <location>
        <begin position="406"/>
        <end position="488"/>
    </location>
</feature>
<keyword evidence="3" id="KW-0472">Membrane</keyword>
<dbReference type="RefSeq" id="WP_141941467.1">
    <property type="nucleotide sequence ID" value="NZ_JAUSRE010000029.1"/>
</dbReference>
<comment type="caution">
    <text evidence="6">The sequence shown here is derived from an EMBL/GenBank/DDBJ whole genome shotgun (WGS) entry which is preliminary data.</text>
</comment>
<sequence>MGQGRDQRDNEADLSVGPGPVSRHSDGGAVGAARHLGPLRGMPVWLKAVTGVVALVLVAGIAFAGFWFFRLQNNISKAPLNAGGETTESPGNDATGRLQILILGSDTRDGKNSEYGTADDSTGYGKSDVMMLMDISEDNKRVNVISFPRDLLVDIPDCKDRKTNKDYPARTGVMINEAMSEAGIGCAVDTINKLTGMQVDHFMMADFNAVKELSNAVGGVQVCISDAVYDPDSGLRLPAGTSSVQGEMALAFLRARHAFADGGDLGRIKAQQSFLSSLTRKIKDDGTLSDPAKMLKIADVVTQNLTVDDGLASVPALLTIGNRLKNIDITKVAFVAVPTTPAPIDPNRLVIAEPAGAQLFSALRKNVDLTDPTAPTTPSPSETASPSASPTATAPPVPPYNKAIQPVTVANGSGVNGRAQELVQALVAGGFTQTGQFLAQPVGKTAVYYGNGFNDVAADVAALLGIPSTLMIPAPAVTGVQVYVGSDFTTGTAFAAGSGGAAAAALPQDIVNQTAGDKVCQQANPNVIVRQ</sequence>
<feature type="domain" description="Cell envelope-related transcriptional attenuator" evidence="4">
    <location>
        <begin position="126"/>
        <end position="283"/>
    </location>
</feature>
<dbReference type="Proteomes" id="UP001226577">
    <property type="component" value="Unassembled WGS sequence"/>
</dbReference>
<keyword evidence="3" id="KW-1133">Transmembrane helix</keyword>
<evidence type="ECO:0000256" key="1">
    <source>
        <dbReference type="ARBA" id="ARBA00006068"/>
    </source>
</evidence>
<dbReference type="InterPro" id="IPR027381">
    <property type="entry name" value="LytR/CpsA/Psr_C"/>
</dbReference>
<evidence type="ECO:0000256" key="2">
    <source>
        <dbReference type="SAM" id="MobiDB-lite"/>
    </source>
</evidence>
<dbReference type="InterPro" id="IPR050922">
    <property type="entry name" value="LytR/CpsA/Psr_CW_biosynth"/>
</dbReference>
<dbReference type="NCBIfam" id="TIGR00350">
    <property type="entry name" value="lytR_cpsA_psr"/>
    <property type="match status" value="1"/>
</dbReference>
<dbReference type="Gene3D" id="3.30.70.2390">
    <property type="match status" value="1"/>
</dbReference>
<evidence type="ECO:0000313" key="6">
    <source>
        <dbReference type="EMBL" id="MDP9890500.1"/>
    </source>
</evidence>
<evidence type="ECO:0000259" key="5">
    <source>
        <dbReference type="Pfam" id="PF13399"/>
    </source>
</evidence>
<proteinExistence type="inferred from homology"/>
<feature type="region of interest" description="Disordered" evidence="2">
    <location>
        <begin position="1"/>
        <end position="29"/>
    </location>
</feature>